<keyword evidence="1" id="KW-1133">Transmembrane helix</keyword>
<protein>
    <submittedName>
        <fullName evidence="2">Uncharacterized protein</fullName>
    </submittedName>
</protein>
<keyword evidence="1" id="KW-0472">Membrane</keyword>
<dbReference type="EMBL" id="CP159485">
    <property type="protein sequence ID" value="XCI29850.1"/>
    <property type="molecule type" value="Genomic_DNA"/>
</dbReference>
<reference evidence="2" key="1">
    <citation type="journal article" date="2018" name="Antonie Van Leeuwenhoek">
        <title>Proteinivorax hydrogeniformans sp. nov., an anaerobic, haloalkaliphilic bacterium fermenting proteinaceous compounds with high hydrogen production.</title>
        <authorList>
            <person name="Boltyanskaya Y."/>
            <person name="Detkova E."/>
            <person name="Pimenov N."/>
            <person name="Kevbrin V."/>
        </authorList>
    </citation>
    <scope>NUCLEOTIDE SEQUENCE</scope>
    <source>
        <strain evidence="2">Z-710</strain>
    </source>
</reference>
<feature type="transmembrane region" description="Helical" evidence="1">
    <location>
        <begin position="28"/>
        <end position="54"/>
    </location>
</feature>
<name>A0AAU8HWW3_9FIRM</name>
<dbReference type="AlphaFoldDB" id="A0AAU8HWW3"/>
<evidence type="ECO:0000313" key="2">
    <source>
        <dbReference type="EMBL" id="XCI29850.1"/>
    </source>
</evidence>
<sequence length="186" mass="21148">MTRQTETNKTNKNNGKVRIKMNPVLLKILRFTWIPVLCVVLFTIGMQVGISYIWEAGDVRTDPVLNTVSAVWGESEESEEGYIVSFNWTKNEELAAEVVKDRDGDTATLSVKSHDGSTSSFDVGYETVKDEDDVVIQRYLTVNGDKVRSVEGDEMVVQYNLPGDRIEYNLFSKEMWSGFWDAIKNF</sequence>
<reference evidence="2" key="2">
    <citation type="submission" date="2024-06" db="EMBL/GenBank/DDBJ databases">
        <authorList>
            <person name="Petrova K.O."/>
            <person name="Toshchakov S.V."/>
            <person name="Boltjanskaja Y.V."/>
            <person name="Kevbrin V.V."/>
        </authorList>
    </citation>
    <scope>NUCLEOTIDE SEQUENCE</scope>
    <source>
        <strain evidence="2">Z-710</strain>
    </source>
</reference>
<keyword evidence="1" id="KW-0812">Transmembrane</keyword>
<proteinExistence type="predicted"/>
<dbReference type="RefSeq" id="WP_353894397.1">
    <property type="nucleotide sequence ID" value="NZ_CP159485.1"/>
</dbReference>
<accession>A0AAU8HWW3</accession>
<organism evidence="2">
    <name type="scientific">Proteinivorax hydrogeniformans</name>
    <dbReference type="NCBI Taxonomy" id="1826727"/>
    <lineage>
        <taxon>Bacteria</taxon>
        <taxon>Bacillati</taxon>
        <taxon>Bacillota</taxon>
        <taxon>Clostridia</taxon>
        <taxon>Eubacteriales</taxon>
        <taxon>Proteinivoracaceae</taxon>
        <taxon>Proteinivorax</taxon>
    </lineage>
</organism>
<gene>
    <name evidence="2" type="ORF">PRVXH_001200</name>
</gene>
<evidence type="ECO:0000256" key="1">
    <source>
        <dbReference type="SAM" id="Phobius"/>
    </source>
</evidence>